<comment type="cofactor">
    <cofactor evidence="1">
        <name>Zn(2+)</name>
        <dbReference type="ChEBI" id="CHEBI:29105"/>
    </cofactor>
</comment>
<dbReference type="PANTHER" id="PTHR43462">
    <property type="entry name" value="ALANYL-TRNA EDITING PROTEIN"/>
    <property type="match status" value="1"/>
</dbReference>
<gene>
    <name evidence="6" type="ORF">OCV47_04855</name>
</gene>
<dbReference type="Gene3D" id="3.10.310.40">
    <property type="match status" value="1"/>
</dbReference>
<dbReference type="SUPFAM" id="SSF50447">
    <property type="entry name" value="Translation proteins"/>
    <property type="match status" value="1"/>
</dbReference>
<dbReference type="InterPro" id="IPR018165">
    <property type="entry name" value="Ala-tRNA-synth_IIc_core"/>
</dbReference>
<dbReference type="PROSITE" id="PS50860">
    <property type="entry name" value="AA_TRNA_LIGASE_II_ALA"/>
    <property type="match status" value="1"/>
</dbReference>
<dbReference type="Gene3D" id="3.30.980.10">
    <property type="entry name" value="Threonyl-trna Synthetase, Chain A, domain 2"/>
    <property type="match status" value="1"/>
</dbReference>
<evidence type="ECO:0000256" key="3">
    <source>
        <dbReference type="ARBA" id="ARBA00022723"/>
    </source>
</evidence>
<dbReference type="EMBL" id="JAOQKE010000003">
    <property type="protein sequence ID" value="MCU6724693.1"/>
    <property type="molecule type" value="Genomic_DNA"/>
</dbReference>
<dbReference type="PANTHER" id="PTHR43462:SF1">
    <property type="entry name" value="ALANYL-TRNA EDITING PROTEIN AARSD1"/>
    <property type="match status" value="1"/>
</dbReference>
<proteinExistence type="predicted"/>
<dbReference type="Pfam" id="PF02272">
    <property type="entry name" value="DHHA1"/>
    <property type="match status" value="1"/>
</dbReference>
<dbReference type="InterPro" id="IPR018164">
    <property type="entry name" value="Ala-tRNA-synth_IIc_N"/>
</dbReference>
<evidence type="ECO:0000259" key="5">
    <source>
        <dbReference type="PROSITE" id="PS50860"/>
    </source>
</evidence>
<dbReference type="GO" id="GO:0016874">
    <property type="term" value="F:ligase activity"/>
    <property type="evidence" value="ECO:0007669"/>
    <property type="project" value="UniProtKB-KW"/>
</dbReference>
<evidence type="ECO:0000256" key="4">
    <source>
        <dbReference type="ARBA" id="ARBA00022833"/>
    </source>
</evidence>
<dbReference type="InterPro" id="IPR018163">
    <property type="entry name" value="Thr/Ala-tRNA-synth_IIc_edit"/>
</dbReference>
<dbReference type="Pfam" id="PF01411">
    <property type="entry name" value="tRNA-synt_2c"/>
    <property type="match status" value="1"/>
</dbReference>
<keyword evidence="4" id="KW-0862">Zinc</keyword>
<organism evidence="6 7">
    <name type="scientific">Muricoprocola aceti</name>
    <dbReference type="NCBI Taxonomy" id="2981772"/>
    <lineage>
        <taxon>Bacteria</taxon>
        <taxon>Bacillati</taxon>
        <taxon>Bacillota</taxon>
        <taxon>Clostridia</taxon>
        <taxon>Lachnospirales</taxon>
        <taxon>Lachnospiraceae</taxon>
        <taxon>Muricoprocola</taxon>
    </lineage>
</organism>
<feature type="domain" description="Alanyl-transfer RNA synthetases family profile" evidence="5">
    <location>
        <begin position="1"/>
        <end position="239"/>
    </location>
</feature>
<name>A0ABT2SJK4_9FIRM</name>
<comment type="subcellular location">
    <subcellularLocation>
        <location evidence="2">Cytoplasm</location>
    </subcellularLocation>
</comment>
<reference evidence="6 7" key="1">
    <citation type="journal article" date="2021" name="ISME Commun">
        <title>Automated analysis of genomic sequences facilitates high-throughput and comprehensive description of bacteria.</title>
        <authorList>
            <person name="Hitch T.C.A."/>
        </authorList>
    </citation>
    <scope>NUCLEOTIDE SEQUENCE [LARGE SCALE GENOMIC DNA]</scope>
    <source>
        <strain evidence="6 7">Sanger_29</strain>
    </source>
</reference>
<dbReference type="InterPro" id="IPR012947">
    <property type="entry name" value="tRNA_SAD"/>
</dbReference>
<evidence type="ECO:0000313" key="6">
    <source>
        <dbReference type="EMBL" id="MCU6724693.1"/>
    </source>
</evidence>
<dbReference type="Proteomes" id="UP001652338">
    <property type="component" value="Unassembled WGS sequence"/>
</dbReference>
<comment type="caution">
    <text evidence="6">The sequence shown here is derived from an EMBL/GenBank/DDBJ whole genome shotgun (WGS) entry which is preliminary data.</text>
</comment>
<evidence type="ECO:0000313" key="7">
    <source>
        <dbReference type="Proteomes" id="UP001652338"/>
    </source>
</evidence>
<dbReference type="RefSeq" id="WP_262654147.1">
    <property type="nucleotide sequence ID" value="NZ_JAOQKE010000003.1"/>
</dbReference>
<dbReference type="SUPFAM" id="SSF55186">
    <property type="entry name" value="ThrRS/AlaRS common domain"/>
    <property type="match status" value="1"/>
</dbReference>
<dbReference type="Pfam" id="PF07973">
    <property type="entry name" value="tRNA_SAD"/>
    <property type="match status" value="1"/>
</dbReference>
<dbReference type="InterPro" id="IPR051335">
    <property type="entry name" value="Alanyl-tRNA_Editing_Enzymes"/>
</dbReference>
<keyword evidence="3" id="KW-0479">Metal-binding</keyword>
<dbReference type="InterPro" id="IPR003156">
    <property type="entry name" value="DHHA1_dom"/>
</dbReference>
<evidence type="ECO:0000256" key="1">
    <source>
        <dbReference type="ARBA" id="ARBA00001947"/>
    </source>
</evidence>
<evidence type="ECO:0000256" key="2">
    <source>
        <dbReference type="ARBA" id="ARBA00004496"/>
    </source>
</evidence>
<dbReference type="SMART" id="SM00863">
    <property type="entry name" value="tRNA_SAD"/>
    <property type="match status" value="1"/>
</dbReference>
<protein>
    <submittedName>
        <fullName evidence="6">Alanine--tRNA ligase-related protein</fullName>
    </submittedName>
</protein>
<accession>A0ABT2SJK4</accession>
<keyword evidence="7" id="KW-1185">Reference proteome</keyword>
<dbReference type="Gene3D" id="2.40.30.130">
    <property type="match status" value="1"/>
</dbReference>
<keyword evidence="6" id="KW-0436">Ligase</keyword>
<sequence>MTEKLFYANAYQKTFEATVTDCREGKKGYEVILDRSAFYPEGGGQPGDTGILQCADQTVEVTDTHEKDGEILHFCGQPLEVGRKITGTVDWERRFDLMQNHSGEHIVSGLVHQKFGYDNVGFHMGKDTVTIDFNGEFTVEDMQEFERAANERVWANEKVDITSYTEEEVKAVEYRSKKELHGMVRIVTFPNADVCACCGTHVSYTGEIGLIKLISLQKFKGGMRMEMLSGRRAMDYVAEICRQNQQISVALSAKPMETAEAVEHLKKTQMDQQFQMGALEQKLFQNMAKQYEGSGSVLLFEEDLAADSVRKLAAEIMETCEGRCVVCSGDDEHGYKYAMGEKDGDLRVLVKEFNTVLNGRGGGKPFFAQGSVNATRKEIEEFLK</sequence>
<dbReference type="InterPro" id="IPR009000">
    <property type="entry name" value="Transl_B-barrel_sf"/>
</dbReference>